<gene>
    <name evidence="1" type="ORF">SG34_025575</name>
</gene>
<protein>
    <submittedName>
        <fullName evidence="1">Uncharacterized protein</fullName>
    </submittedName>
</protein>
<sequence length="70" mass="7955">MLPQFSEEKGMRIKSHYWLVHPQTGKKWTQESVAEFINSHKANEQAAKSENRLVAGVKKLATGIKAFKKS</sequence>
<evidence type="ECO:0000313" key="2">
    <source>
        <dbReference type="Proteomes" id="UP000032352"/>
    </source>
</evidence>
<organism evidence="1 2">
    <name type="scientific">Thalassomonas viridans</name>
    <dbReference type="NCBI Taxonomy" id="137584"/>
    <lineage>
        <taxon>Bacteria</taxon>
        <taxon>Pseudomonadati</taxon>
        <taxon>Pseudomonadota</taxon>
        <taxon>Gammaproteobacteria</taxon>
        <taxon>Alteromonadales</taxon>
        <taxon>Colwelliaceae</taxon>
        <taxon>Thalassomonas</taxon>
    </lineage>
</organism>
<name>A0AAE9Z113_9GAMM</name>
<dbReference type="Proteomes" id="UP000032352">
    <property type="component" value="Chromosome"/>
</dbReference>
<accession>A0AAE9Z113</accession>
<proteinExistence type="predicted"/>
<evidence type="ECO:0000313" key="1">
    <source>
        <dbReference type="EMBL" id="WDE04660.1"/>
    </source>
</evidence>
<reference evidence="1 2" key="2">
    <citation type="journal article" date="2022" name="Mar. Drugs">
        <title>Bioassay-Guided Fractionation Leads to the Detection of Cholic Acid Generated by the Rare Thalassomonas sp.</title>
        <authorList>
            <person name="Pheiffer F."/>
            <person name="Schneider Y.K."/>
            <person name="Hansen E.H."/>
            <person name="Andersen J.H."/>
            <person name="Isaksson J."/>
            <person name="Busche T."/>
            <person name="R C."/>
            <person name="Kalinowski J."/>
            <person name="Zyl L.V."/>
            <person name="Trindade M."/>
        </authorList>
    </citation>
    <scope>NUCLEOTIDE SEQUENCE [LARGE SCALE GENOMIC DNA]</scope>
    <source>
        <strain evidence="1 2">XOM25</strain>
    </source>
</reference>
<keyword evidence="2" id="KW-1185">Reference proteome</keyword>
<dbReference type="AlphaFoldDB" id="A0AAE9Z113"/>
<dbReference type="EMBL" id="CP059733">
    <property type="protein sequence ID" value="WDE04660.1"/>
    <property type="molecule type" value="Genomic_DNA"/>
</dbReference>
<dbReference type="KEGG" id="tvd:SG34_025575"/>
<dbReference type="RefSeq" id="WP_152647155.1">
    <property type="nucleotide sequence ID" value="NZ_CP059733.1"/>
</dbReference>
<reference evidence="1 2" key="1">
    <citation type="journal article" date="2015" name="Genome Announc.">
        <title>Draft Genome Sequences of Marine Isolates of Thalassomonas viridans and Thalassomonas actiniarum.</title>
        <authorList>
            <person name="Olonade I."/>
            <person name="van Zyl L.J."/>
            <person name="Trindade M."/>
        </authorList>
    </citation>
    <scope>NUCLEOTIDE SEQUENCE [LARGE SCALE GENOMIC DNA]</scope>
    <source>
        <strain evidence="1 2">XOM25</strain>
    </source>
</reference>